<name>A0A9D2MGI8_9FIRM</name>
<dbReference type="GO" id="GO:0016787">
    <property type="term" value="F:hydrolase activity"/>
    <property type="evidence" value="ECO:0007669"/>
    <property type="project" value="UniProtKB-KW"/>
</dbReference>
<comment type="caution">
    <text evidence="3">The sequence shown here is derived from an EMBL/GenBank/DDBJ whole genome shotgun (WGS) entry which is preliminary data.</text>
</comment>
<reference evidence="3" key="2">
    <citation type="submission" date="2021-04" db="EMBL/GenBank/DDBJ databases">
        <authorList>
            <person name="Gilroy R."/>
        </authorList>
    </citation>
    <scope>NUCLEOTIDE SEQUENCE</scope>
    <source>
        <strain evidence="3">CHK188-16595</strain>
    </source>
</reference>
<evidence type="ECO:0000313" key="4">
    <source>
        <dbReference type="Proteomes" id="UP000823877"/>
    </source>
</evidence>
<evidence type="ECO:0000259" key="2">
    <source>
        <dbReference type="Pfam" id="PF20737"/>
    </source>
</evidence>
<feature type="domain" description="Non-reducing end beta-L-arabinofuranosidase-like GH127 catalytic" evidence="1">
    <location>
        <begin position="13"/>
        <end position="441"/>
    </location>
</feature>
<keyword evidence="3" id="KW-0378">Hydrolase</keyword>
<dbReference type="SUPFAM" id="SSF48208">
    <property type="entry name" value="Six-hairpin glycosidases"/>
    <property type="match status" value="1"/>
</dbReference>
<dbReference type="EMBL" id="DWXN01000002">
    <property type="protein sequence ID" value="HJB74282.1"/>
    <property type="molecule type" value="Genomic_DNA"/>
</dbReference>
<dbReference type="Gene3D" id="1.50.10.10">
    <property type="match status" value="1"/>
</dbReference>
<feature type="domain" description="Non-reducing end beta-L-arabinofuranosidase-like GH127 C-terminal" evidence="2">
    <location>
        <begin position="537"/>
        <end position="639"/>
    </location>
</feature>
<organism evidence="3 4">
    <name type="scientific">Candidatus Eubacterium faecale</name>
    <dbReference type="NCBI Taxonomy" id="2838568"/>
    <lineage>
        <taxon>Bacteria</taxon>
        <taxon>Bacillati</taxon>
        <taxon>Bacillota</taxon>
        <taxon>Clostridia</taxon>
        <taxon>Eubacteriales</taxon>
        <taxon>Eubacteriaceae</taxon>
        <taxon>Eubacterium</taxon>
    </lineage>
</organism>
<gene>
    <name evidence="3" type="ORF">IAA37_01225</name>
</gene>
<dbReference type="InterPro" id="IPR008928">
    <property type="entry name" value="6-hairpin_glycosidase_sf"/>
</dbReference>
<dbReference type="Pfam" id="PF20737">
    <property type="entry name" value="Glyco_hydro127C"/>
    <property type="match status" value="1"/>
</dbReference>
<accession>A0A9D2MGI8</accession>
<dbReference type="Pfam" id="PF07944">
    <property type="entry name" value="Beta-AFase-like_GH127_cat"/>
    <property type="match status" value="1"/>
</dbReference>
<sequence length="641" mass="73210">MENDKRTGLSKTKLKHSFWKSRQELVRTEVIPYQLKALEDGVDGAEPSRCMENFRKAANALARRRAGKNTPVYPTDKWHYTDENAQPGAFKGWVFQDSDLYKWIEAASYSLGNHPDAKLESAVDEAIRLVCSAAEEDGYIDTLYTINNPAARFENLRDFHELYCFGHLAEAACAHFSITGKPALLNAAARFADLICRVFGKDGKKGYDGHPIAEEALLKLYEVTGEHRYLDTARLMIDRRGTKPYYFDTERDAHTPDGEMKYMYNQAHLPVRNQKEAAGHAVRAVYLYTAMAHLARLDQDEALLNACKTLFDDITRKKMYITGGIGSTKDGEAFTYAYDLPNGTAYSETCASVGLVFFARRMMQADCDSKYFNAAERCLYNCILAGMAEDGKSFFYTNPLEAEPKTLALDERRSHIKPVRQKWFDCACCPPNIARLISDLGEYIFTENNGTVFINLYDNCTAECESAAIEILGDYTGSGKVNVKIKPKKHMKIAFRIPEWSENFTFSRKDVFIKKGYAYFEINAEQTISADFGIRIKIMRCNPNVRENAGKIAIMRGPFVYCMEETDNGANLHMLRLSDHPKFSFDGENIYANGYRESFENQALYSEYRPPKERLVRLKFIPYYKWANRGENEMAVYIRYK</sequence>
<dbReference type="PANTHER" id="PTHR43465">
    <property type="entry name" value="DUF1680 DOMAIN PROTEIN (AFU_ORTHOLOGUE AFUA_1G08910)"/>
    <property type="match status" value="1"/>
</dbReference>
<dbReference type="PANTHER" id="PTHR43465:SF2">
    <property type="entry name" value="DUF1680 DOMAIN PROTEIN (AFU_ORTHOLOGUE AFUA_1G08910)"/>
    <property type="match status" value="1"/>
</dbReference>
<protein>
    <submittedName>
        <fullName evidence="3">Glycoside hydrolase family 127 protein</fullName>
    </submittedName>
</protein>
<dbReference type="GO" id="GO:0005975">
    <property type="term" value="P:carbohydrate metabolic process"/>
    <property type="evidence" value="ECO:0007669"/>
    <property type="project" value="InterPro"/>
</dbReference>
<evidence type="ECO:0000313" key="3">
    <source>
        <dbReference type="EMBL" id="HJB74282.1"/>
    </source>
</evidence>
<dbReference type="InterPro" id="IPR049174">
    <property type="entry name" value="Beta-AFase-like"/>
</dbReference>
<dbReference type="InterPro" id="IPR049049">
    <property type="entry name" value="Beta-AFase-like_GH127_C"/>
</dbReference>
<dbReference type="AlphaFoldDB" id="A0A9D2MGI8"/>
<evidence type="ECO:0000259" key="1">
    <source>
        <dbReference type="Pfam" id="PF07944"/>
    </source>
</evidence>
<dbReference type="Proteomes" id="UP000823877">
    <property type="component" value="Unassembled WGS sequence"/>
</dbReference>
<dbReference type="InterPro" id="IPR012878">
    <property type="entry name" value="Beta-AFase-like_GH127_cat"/>
</dbReference>
<dbReference type="InterPro" id="IPR012341">
    <property type="entry name" value="6hp_glycosidase-like_sf"/>
</dbReference>
<reference evidence="3" key="1">
    <citation type="journal article" date="2021" name="PeerJ">
        <title>Extensive microbial diversity within the chicken gut microbiome revealed by metagenomics and culture.</title>
        <authorList>
            <person name="Gilroy R."/>
            <person name="Ravi A."/>
            <person name="Getino M."/>
            <person name="Pursley I."/>
            <person name="Horton D.L."/>
            <person name="Alikhan N.F."/>
            <person name="Baker D."/>
            <person name="Gharbi K."/>
            <person name="Hall N."/>
            <person name="Watson M."/>
            <person name="Adriaenssens E.M."/>
            <person name="Foster-Nyarko E."/>
            <person name="Jarju S."/>
            <person name="Secka A."/>
            <person name="Antonio M."/>
            <person name="Oren A."/>
            <person name="Chaudhuri R.R."/>
            <person name="La Ragione R."/>
            <person name="Hildebrand F."/>
            <person name="Pallen M.J."/>
        </authorList>
    </citation>
    <scope>NUCLEOTIDE SEQUENCE</scope>
    <source>
        <strain evidence="3">CHK188-16595</strain>
    </source>
</reference>
<proteinExistence type="predicted"/>